<dbReference type="SUPFAM" id="SSF143437">
    <property type="entry name" value="THUMP domain-like"/>
    <property type="match status" value="1"/>
</dbReference>
<dbReference type="AlphaFoldDB" id="A0A9J6CEP7"/>
<organism evidence="5 6">
    <name type="scientific">Polypedilum vanderplanki</name>
    <name type="common">Sleeping chironomid midge</name>
    <dbReference type="NCBI Taxonomy" id="319348"/>
    <lineage>
        <taxon>Eukaryota</taxon>
        <taxon>Metazoa</taxon>
        <taxon>Ecdysozoa</taxon>
        <taxon>Arthropoda</taxon>
        <taxon>Hexapoda</taxon>
        <taxon>Insecta</taxon>
        <taxon>Pterygota</taxon>
        <taxon>Neoptera</taxon>
        <taxon>Endopterygota</taxon>
        <taxon>Diptera</taxon>
        <taxon>Nematocera</taxon>
        <taxon>Chironomoidea</taxon>
        <taxon>Chironomidae</taxon>
        <taxon>Chironominae</taxon>
        <taxon>Polypedilum</taxon>
        <taxon>Polypedilum</taxon>
    </lineage>
</organism>
<evidence type="ECO:0000256" key="3">
    <source>
        <dbReference type="SAM" id="MobiDB-lite"/>
    </source>
</evidence>
<comment type="caution">
    <text evidence="5">The sequence shown here is derived from an EMBL/GenBank/DDBJ whole genome shotgun (WGS) entry which is preliminary data.</text>
</comment>
<dbReference type="Proteomes" id="UP001107558">
    <property type="component" value="Chromosome 1"/>
</dbReference>
<evidence type="ECO:0000313" key="5">
    <source>
        <dbReference type="EMBL" id="KAG5680594.1"/>
    </source>
</evidence>
<evidence type="ECO:0000256" key="2">
    <source>
        <dbReference type="PROSITE-ProRule" id="PRU00529"/>
    </source>
</evidence>
<proteinExistence type="inferred from homology"/>
<sequence>MATPAKKPKLNKKAKSFFAKQNHNKNFLKIGDKGFLVTYNFKEKESVREIYKLLNEYYQDQHNAEKNEETPKNKEGSDDEEEEEEDITKQLNAEIDKAKQETKEKSNLFQALETGTNSCVFIKTTIEDYRNLCFKIVKDLFDTKVKKTRFTNRFIPVDRVCRANITDIVNNAGELFDLHFLKESSTFAINFNRRCNNDIIRDDVIKELAALVTQKNIKNKVNLKFPEKTILVEIIKGLCLISIIPDYIKLRKYNLNEICAIEKTNQTNSESTNNISGEVNLKTE</sequence>
<dbReference type="Gene3D" id="3.30.2300.10">
    <property type="entry name" value="THUMP superfamily"/>
    <property type="match status" value="1"/>
</dbReference>
<dbReference type="EMBL" id="JADBJN010000001">
    <property type="protein sequence ID" value="KAG5680594.1"/>
    <property type="molecule type" value="Genomic_DNA"/>
</dbReference>
<feature type="compositionally biased region" description="Acidic residues" evidence="3">
    <location>
        <begin position="77"/>
        <end position="86"/>
    </location>
</feature>
<accession>A0A9J6CEP7</accession>
<dbReference type="GO" id="GO:0006400">
    <property type="term" value="P:tRNA modification"/>
    <property type="evidence" value="ECO:0007669"/>
    <property type="project" value="InterPro"/>
</dbReference>
<evidence type="ECO:0000313" key="6">
    <source>
        <dbReference type="Proteomes" id="UP001107558"/>
    </source>
</evidence>
<feature type="compositionally biased region" description="Basic and acidic residues" evidence="3">
    <location>
        <begin position="62"/>
        <end position="76"/>
    </location>
</feature>
<dbReference type="SMART" id="SM00981">
    <property type="entry name" value="THUMP"/>
    <property type="match status" value="1"/>
</dbReference>
<feature type="domain" description="THUMP" evidence="4">
    <location>
        <begin position="139"/>
        <end position="245"/>
    </location>
</feature>
<dbReference type="PANTHER" id="PTHR13452:SF10">
    <property type="entry name" value="THUMP DOMAIN-CONTAINING PROTEIN 1"/>
    <property type="match status" value="1"/>
</dbReference>
<evidence type="ECO:0000259" key="4">
    <source>
        <dbReference type="PROSITE" id="PS51165"/>
    </source>
</evidence>
<dbReference type="CDD" id="cd11717">
    <property type="entry name" value="THUMP_THUMPD1_like"/>
    <property type="match status" value="1"/>
</dbReference>
<feature type="region of interest" description="Disordered" evidence="3">
    <location>
        <begin position="61"/>
        <end position="87"/>
    </location>
</feature>
<dbReference type="InterPro" id="IPR040183">
    <property type="entry name" value="THUMPD1-like"/>
</dbReference>
<protein>
    <recommendedName>
        <fullName evidence="4">THUMP domain-containing protein</fullName>
    </recommendedName>
</protein>
<dbReference type="Pfam" id="PF02926">
    <property type="entry name" value="THUMP"/>
    <property type="match status" value="1"/>
</dbReference>
<reference evidence="5" key="1">
    <citation type="submission" date="2021-03" db="EMBL/GenBank/DDBJ databases">
        <title>Chromosome level genome of the anhydrobiotic midge Polypedilum vanderplanki.</title>
        <authorList>
            <person name="Yoshida Y."/>
            <person name="Kikawada T."/>
            <person name="Gusev O."/>
        </authorList>
    </citation>
    <scope>NUCLEOTIDE SEQUENCE</scope>
    <source>
        <strain evidence="5">NIAS01</strain>
        <tissue evidence="5">Whole body or cell culture</tissue>
    </source>
</reference>
<comment type="similarity">
    <text evidence="1">Belongs to the THUMPD1 family.</text>
</comment>
<dbReference type="InterPro" id="IPR004114">
    <property type="entry name" value="THUMP_dom"/>
</dbReference>
<gene>
    <name evidence="5" type="ORF">PVAND_010090</name>
</gene>
<dbReference type="PROSITE" id="PS51165">
    <property type="entry name" value="THUMP"/>
    <property type="match status" value="1"/>
</dbReference>
<name>A0A9J6CEP7_POLVA</name>
<dbReference type="GO" id="GO:0003723">
    <property type="term" value="F:RNA binding"/>
    <property type="evidence" value="ECO:0007669"/>
    <property type="project" value="UniProtKB-UniRule"/>
</dbReference>
<keyword evidence="6" id="KW-1185">Reference proteome</keyword>
<dbReference type="FunFam" id="3.30.2300.10:FF:000001">
    <property type="entry name" value="THUMP domain-containing protein 1"/>
    <property type="match status" value="1"/>
</dbReference>
<dbReference type="OrthoDB" id="367221at2759"/>
<keyword evidence="2" id="KW-0694">RNA-binding</keyword>
<evidence type="ECO:0000256" key="1">
    <source>
        <dbReference type="ARBA" id="ARBA00060731"/>
    </source>
</evidence>
<dbReference type="PANTHER" id="PTHR13452">
    <property type="entry name" value="THUMP DOMAIN CONTAINING PROTEIN 1-RELATED"/>
    <property type="match status" value="1"/>
</dbReference>